<evidence type="ECO:0000259" key="2">
    <source>
        <dbReference type="PROSITE" id="PS50994"/>
    </source>
</evidence>
<name>A0AAQ3PQ60_PASNO</name>
<feature type="region of interest" description="Disordered" evidence="1">
    <location>
        <begin position="289"/>
        <end position="346"/>
    </location>
</feature>
<dbReference type="PANTHER" id="PTHR35046">
    <property type="entry name" value="ZINC KNUCKLE (CCHC-TYPE) FAMILY PROTEIN"/>
    <property type="match status" value="1"/>
</dbReference>
<reference evidence="3 4" key="1">
    <citation type="submission" date="2024-02" db="EMBL/GenBank/DDBJ databases">
        <title>High-quality chromosome-scale genome assembly of Pensacola bahiagrass (Paspalum notatum Flugge var. saurae).</title>
        <authorList>
            <person name="Vega J.M."/>
            <person name="Podio M."/>
            <person name="Orjuela J."/>
            <person name="Siena L.A."/>
            <person name="Pessino S.C."/>
            <person name="Combes M.C."/>
            <person name="Mariac C."/>
            <person name="Albertini E."/>
            <person name="Pupilli F."/>
            <person name="Ortiz J.P.A."/>
            <person name="Leblanc O."/>
        </authorList>
    </citation>
    <scope>NUCLEOTIDE SEQUENCE [LARGE SCALE GENOMIC DNA]</scope>
    <source>
        <strain evidence="3">R1</strain>
        <tissue evidence="3">Leaf</tissue>
    </source>
</reference>
<dbReference type="Pfam" id="PF24626">
    <property type="entry name" value="SH3_Tf2-1"/>
    <property type="match status" value="1"/>
</dbReference>
<keyword evidence="4" id="KW-1185">Reference proteome</keyword>
<dbReference type="Gene3D" id="3.30.420.10">
    <property type="entry name" value="Ribonuclease H-like superfamily/Ribonuclease H"/>
    <property type="match status" value="1"/>
</dbReference>
<dbReference type="PANTHER" id="PTHR35046:SF9">
    <property type="entry name" value="RNA-DIRECTED DNA POLYMERASE"/>
    <property type="match status" value="1"/>
</dbReference>
<dbReference type="AlphaFoldDB" id="A0AAQ3PQ60"/>
<dbReference type="InterPro" id="IPR001584">
    <property type="entry name" value="Integrase_cat-core"/>
</dbReference>
<sequence length="346" mass="39557">MAHFIPCHKSDDAVNIANLFFQDIVRLHGMPSTIVSDRDAKFLSHFWRTLWNKLGTKLLFSTTCHPQTDGQTEVVNRTLSTMLRAVLKKNLKMWEECLPHVEFAYNRAVHSTTKVSPFQVVYGFNPRAPIDLLPLPTSERVHHDAKERADFILKLHQTTKDNIAKMNERYRVAGNKGRKEIKLEPGDLVWLYLRKDRFPDLRKSKLMLRADGPFKIIEKINDNAYKLELPPEFGVSPTFNIADLKPYLGEEDELESRTTPLQEGRMMRTSLLCMLLTLLQWNLGEEQEGLGNQQGRGEKQGRRPSQVEGPIHLEVGLQGQSAPNSLSRPQPDSVFSDPHMPGKIKT</sequence>
<dbReference type="GO" id="GO:0015074">
    <property type="term" value="P:DNA integration"/>
    <property type="evidence" value="ECO:0007669"/>
    <property type="project" value="InterPro"/>
</dbReference>
<evidence type="ECO:0000256" key="1">
    <source>
        <dbReference type="SAM" id="MobiDB-lite"/>
    </source>
</evidence>
<dbReference type="GO" id="GO:0003676">
    <property type="term" value="F:nucleic acid binding"/>
    <property type="evidence" value="ECO:0007669"/>
    <property type="project" value="InterPro"/>
</dbReference>
<gene>
    <name evidence="3" type="ORF">U9M48_002943</name>
</gene>
<evidence type="ECO:0000313" key="4">
    <source>
        <dbReference type="Proteomes" id="UP001341281"/>
    </source>
</evidence>
<feature type="compositionally biased region" description="Polar residues" evidence="1">
    <location>
        <begin position="318"/>
        <end position="330"/>
    </location>
</feature>
<dbReference type="EMBL" id="CP144745">
    <property type="protein sequence ID" value="WVZ51838.1"/>
    <property type="molecule type" value="Genomic_DNA"/>
</dbReference>
<dbReference type="InterPro" id="IPR012337">
    <property type="entry name" value="RNaseH-like_sf"/>
</dbReference>
<organism evidence="3 4">
    <name type="scientific">Paspalum notatum var. saurae</name>
    <dbReference type="NCBI Taxonomy" id="547442"/>
    <lineage>
        <taxon>Eukaryota</taxon>
        <taxon>Viridiplantae</taxon>
        <taxon>Streptophyta</taxon>
        <taxon>Embryophyta</taxon>
        <taxon>Tracheophyta</taxon>
        <taxon>Spermatophyta</taxon>
        <taxon>Magnoliopsida</taxon>
        <taxon>Liliopsida</taxon>
        <taxon>Poales</taxon>
        <taxon>Poaceae</taxon>
        <taxon>PACMAD clade</taxon>
        <taxon>Panicoideae</taxon>
        <taxon>Andropogonodae</taxon>
        <taxon>Paspaleae</taxon>
        <taxon>Paspalinae</taxon>
        <taxon>Paspalum</taxon>
    </lineage>
</organism>
<dbReference type="SUPFAM" id="SSF53098">
    <property type="entry name" value="Ribonuclease H-like"/>
    <property type="match status" value="1"/>
</dbReference>
<dbReference type="Proteomes" id="UP001341281">
    <property type="component" value="Chromosome 01"/>
</dbReference>
<protein>
    <recommendedName>
        <fullName evidence="2">Integrase catalytic domain-containing protein</fullName>
    </recommendedName>
</protein>
<accession>A0AAQ3PQ60</accession>
<feature type="domain" description="Integrase catalytic" evidence="2">
    <location>
        <begin position="1"/>
        <end position="125"/>
    </location>
</feature>
<dbReference type="InterPro" id="IPR056924">
    <property type="entry name" value="SH3_Tf2-1"/>
</dbReference>
<proteinExistence type="predicted"/>
<evidence type="ECO:0000313" key="3">
    <source>
        <dbReference type="EMBL" id="WVZ51838.1"/>
    </source>
</evidence>
<dbReference type="InterPro" id="IPR036397">
    <property type="entry name" value="RNaseH_sf"/>
</dbReference>
<dbReference type="PROSITE" id="PS50994">
    <property type="entry name" value="INTEGRASE"/>
    <property type="match status" value="1"/>
</dbReference>